<organism evidence="1 2">
    <name type="scientific">Panagrolaimus sp. JU765</name>
    <dbReference type="NCBI Taxonomy" id="591449"/>
    <lineage>
        <taxon>Eukaryota</taxon>
        <taxon>Metazoa</taxon>
        <taxon>Ecdysozoa</taxon>
        <taxon>Nematoda</taxon>
        <taxon>Chromadorea</taxon>
        <taxon>Rhabditida</taxon>
        <taxon>Tylenchina</taxon>
        <taxon>Panagrolaimomorpha</taxon>
        <taxon>Panagrolaimoidea</taxon>
        <taxon>Panagrolaimidae</taxon>
        <taxon>Panagrolaimus</taxon>
    </lineage>
</organism>
<dbReference type="WBParaSite" id="JU765_v2.g1119.t1">
    <property type="protein sequence ID" value="JU765_v2.g1119.t1"/>
    <property type="gene ID" value="JU765_v2.g1119"/>
</dbReference>
<reference evidence="2" key="1">
    <citation type="submission" date="2022-11" db="UniProtKB">
        <authorList>
            <consortium name="WormBaseParasite"/>
        </authorList>
    </citation>
    <scope>IDENTIFICATION</scope>
</reference>
<evidence type="ECO:0000313" key="2">
    <source>
        <dbReference type="WBParaSite" id="JU765_v2.g1119.t1"/>
    </source>
</evidence>
<sequence length="124" mass="14216">MAQAQLYHTQLATREEILDVQLDGRRYMLVLKVANVDELCEKKTQHGPCKYTTVNFVGKDPDLKIVAVGWNTNAEKAVKFFSKGEKYRILFTPIPSSKRTMFAKDVMFDIPLKSQETVIYTVPE</sequence>
<accession>A0AC34PYV7</accession>
<evidence type="ECO:0000313" key="1">
    <source>
        <dbReference type="Proteomes" id="UP000887576"/>
    </source>
</evidence>
<dbReference type="Proteomes" id="UP000887576">
    <property type="component" value="Unplaced"/>
</dbReference>
<name>A0AC34PYV7_9BILA</name>
<proteinExistence type="predicted"/>
<protein>
    <submittedName>
        <fullName evidence="2">Uncharacterized protein</fullName>
    </submittedName>
</protein>